<dbReference type="GO" id="GO:0004672">
    <property type="term" value="F:protein kinase activity"/>
    <property type="evidence" value="ECO:0007669"/>
    <property type="project" value="InterPro"/>
</dbReference>
<comment type="caution">
    <text evidence="2">The sequence shown here is derived from an EMBL/GenBank/DDBJ whole genome shotgun (WGS) entry which is preliminary data.</text>
</comment>
<dbReference type="EMBL" id="JACAZI010000034">
    <property type="protein sequence ID" value="KAF7328844.1"/>
    <property type="molecule type" value="Genomic_DNA"/>
</dbReference>
<reference evidence="2" key="1">
    <citation type="submission" date="2020-05" db="EMBL/GenBank/DDBJ databases">
        <title>Mycena genomes resolve the evolution of fungal bioluminescence.</title>
        <authorList>
            <person name="Tsai I.J."/>
        </authorList>
    </citation>
    <scope>NUCLEOTIDE SEQUENCE</scope>
    <source>
        <strain evidence="2">CCC161011</strain>
    </source>
</reference>
<evidence type="ECO:0000259" key="1">
    <source>
        <dbReference type="Pfam" id="PF07714"/>
    </source>
</evidence>
<dbReference type="Pfam" id="PF07714">
    <property type="entry name" value="PK_Tyr_Ser-Thr"/>
    <property type="match status" value="1"/>
</dbReference>
<accession>A0A8H6WUI0</accession>
<organism evidence="2 3">
    <name type="scientific">Mycena venus</name>
    <dbReference type="NCBI Taxonomy" id="2733690"/>
    <lineage>
        <taxon>Eukaryota</taxon>
        <taxon>Fungi</taxon>
        <taxon>Dikarya</taxon>
        <taxon>Basidiomycota</taxon>
        <taxon>Agaricomycotina</taxon>
        <taxon>Agaricomycetes</taxon>
        <taxon>Agaricomycetidae</taxon>
        <taxon>Agaricales</taxon>
        <taxon>Marasmiineae</taxon>
        <taxon>Mycenaceae</taxon>
        <taxon>Mycena</taxon>
    </lineage>
</organism>
<keyword evidence="3" id="KW-1185">Reference proteome</keyword>
<gene>
    <name evidence="2" type="ORF">MVEN_02513800</name>
</gene>
<evidence type="ECO:0000313" key="2">
    <source>
        <dbReference type="EMBL" id="KAF7328844.1"/>
    </source>
</evidence>
<sequence length="402" mass="45490">MIKKIPSHHRDLERAQLSVMAPIVLIIHGVRNAEQADELYRLIEMLKRGHEDPYKSKEYYKHIAIVVISSPELFRHLSYHNTAILTYTYTLYMSDSGAIIYSGNHYPSQRLEEDLRKRLVDGIHRMPGSESERLLSKCTQLGLLSAAQTEYGTSAAAPSTQSILKKLYELSEARLHILQGLSGIENIPHIQNDKTLLMDNVDKLNNVQTAEMLQQLFDFDSYREVIPKMDAKYASAAMNLTNTMLADGLPESGIITNQSAFNRRAERFRNWVARHLKQLPDELSISNIVQLSEFASKYGGFADVYRGRYKDPTNGVQIEVALKVLRIFGNPTEEDNASLGNFVKEALVWHGLKHKNILPFLGVDYITFTPRWAMVSPWISLGSVLDHMSKESAVIEVCDPAA</sequence>
<dbReference type="SUPFAM" id="SSF56112">
    <property type="entry name" value="Protein kinase-like (PK-like)"/>
    <property type="match status" value="1"/>
</dbReference>
<keyword evidence="2" id="KW-0808">Transferase</keyword>
<dbReference type="Gene3D" id="1.10.510.10">
    <property type="entry name" value="Transferase(Phosphotransferase) domain 1"/>
    <property type="match status" value="1"/>
</dbReference>
<dbReference type="InterPro" id="IPR001245">
    <property type="entry name" value="Ser-Thr/Tyr_kinase_cat_dom"/>
</dbReference>
<dbReference type="InterPro" id="IPR011009">
    <property type="entry name" value="Kinase-like_dom_sf"/>
</dbReference>
<dbReference type="Proteomes" id="UP000620124">
    <property type="component" value="Unassembled WGS sequence"/>
</dbReference>
<feature type="domain" description="Serine-threonine/tyrosine-protein kinase catalytic" evidence="1">
    <location>
        <begin position="299"/>
        <end position="395"/>
    </location>
</feature>
<dbReference type="AlphaFoldDB" id="A0A8H6WUI0"/>
<dbReference type="OrthoDB" id="10460521at2759"/>
<protein>
    <submittedName>
        <fullName evidence="2">Kinase-like protein</fullName>
    </submittedName>
</protein>
<name>A0A8H6WUI0_9AGAR</name>
<evidence type="ECO:0000313" key="3">
    <source>
        <dbReference type="Proteomes" id="UP000620124"/>
    </source>
</evidence>
<proteinExistence type="predicted"/>
<keyword evidence="2" id="KW-0418">Kinase</keyword>